<reference evidence="11" key="1">
    <citation type="submission" date="2005-09" db="EMBL/GenBank/DDBJ databases">
        <title>Annotation of the Aspergillus terreus NIH2624 genome.</title>
        <authorList>
            <person name="Birren B.W."/>
            <person name="Lander E.S."/>
            <person name="Galagan J.E."/>
            <person name="Nusbaum C."/>
            <person name="Devon K."/>
            <person name="Henn M."/>
            <person name="Ma L.-J."/>
            <person name="Jaffe D.B."/>
            <person name="Butler J."/>
            <person name="Alvarez P."/>
            <person name="Gnerre S."/>
            <person name="Grabherr M."/>
            <person name="Kleber M."/>
            <person name="Mauceli E.W."/>
            <person name="Brockman W."/>
            <person name="Rounsley S."/>
            <person name="Young S.K."/>
            <person name="LaButti K."/>
            <person name="Pushparaj V."/>
            <person name="DeCaprio D."/>
            <person name="Crawford M."/>
            <person name="Koehrsen M."/>
            <person name="Engels R."/>
            <person name="Montgomery P."/>
            <person name="Pearson M."/>
            <person name="Howarth C."/>
            <person name="Larson L."/>
            <person name="Luoma S."/>
            <person name="White J."/>
            <person name="Alvarado L."/>
            <person name="Kodira C.D."/>
            <person name="Zeng Q."/>
            <person name="Oleary S."/>
            <person name="Yandava C."/>
            <person name="Denning D.W."/>
            <person name="Nierman W.C."/>
            <person name="Milne T."/>
            <person name="Madden K."/>
        </authorList>
    </citation>
    <scope>NUCLEOTIDE SEQUENCE [LARGE SCALE GENOMIC DNA]</scope>
    <source>
        <strain evidence="11">NIH 2624 / FGSC A1156</strain>
    </source>
</reference>
<dbReference type="PANTHER" id="PTHR11132">
    <property type="entry name" value="SOLUTE CARRIER FAMILY 35"/>
    <property type="match status" value="1"/>
</dbReference>
<feature type="transmembrane region" description="Helical" evidence="8">
    <location>
        <begin position="52"/>
        <end position="74"/>
    </location>
</feature>
<dbReference type="GO" id="GO:0005789">
    <property type="term" value="C:endoplasmic reticulum membrane"/>
    <property type="evidence" value="ECO:0007669"/>
    <property type="project" value="UniProtKB-SubCell"/>
</dbReference>
<dbReference type="OMA" id="WMVVNTL"/>
<comment type="subunit">
    <text evidence="3 8">Homooligomer.</text>
</comment>
<evidence type="ECO:0000256" key="4">
    <source>
        <dbReference type="ARBA" id="ARBA00022692"/>
    </source>
</evidence>
<proteinExistence type="inferred from homology"/>
<dbReference type="EMBL" id="CH476595">
    <property type="protein sequence ID" value="EAU38489.1"/>
    <property type="molecule type" value="Genomic_DNA"/>
</dbReference>
<feature type="transmembrane region" description="Helical" evidence="8">
    <location>
        <begin position="171"/>
        <end position="189"/>
    </location>
</feature>
<keyword evidence="5 8" id="KW-0256">Endoplasmic reticulum</keyword>
<comment type="similarity">
    <text evidence="2 8">Belongs to the TPT transporter family. SLC35D subfamily.</text>
</comment>
<dbReference type="GO" id="GO:0000139">
    <property type="term" value="C:Golgi membrane"/>
    <property type="evidence" value="ECO:0007669"/>
    <property type="project" value="UniProtKB-SubCell"/>
</dbReference>
<feature type="region of interest" description="Disordered" evidence="9">
    <location>
        <begin position="1"/>
        <end position="26"/>
    </location>
</feature>
<comment type="function">
    <text evidence="1 8">Involved in the import of GDP-mannose from the cytoplasm into the Golgi lumen.</text>
</comment>
<keyword evidence="8" id="KW-0968">Cytoplasmic vesicle</keyword>
<comment type="subcellular location">
    <subcellularLocation>
        <location evidence="8">Golgi apparatus membrane</location>
        <topology evidence="8">Multi-pass membrane protein</topology>
    </subcellularLocation>
    <subcellularLocation>
        <location evidence="8">Cytoplasmic vesicle membrane</location>
        <topology evidence="8">Multi-pass membrane protein</topology>
    </subcellularLocation>
    <subcellularLocation>
        <location evidence="8">Endoplasmic reticulum membrane</location>
        <topology evidence="8">Multi-pass membrane protein</topology>
    </subcellularLocation>
</comment>
<evidence type="ECO:0000313" key="10">
    <source>
        <dbReference type="EMBL" id="EAU38489.1"/>
    </source>
</evidence>
<dbReference type="HOGENOM" id="CLU_048347_3_0_1"/>
<keyword evidence="8" id="KW-0813">Transport</keyword>
<evidence type="ECO:0000256" key="5">
    <source>
        <dbReference type="ARBA" id="ARBA00022824"/>
    </source>
</evidence>
<feature type="transmembrane region" description="Helical" evidence="8">
    <location>
        <begin position="144"/>
        <end position="164"/>
    </location>
</feature>
<keyword evidence="8" id="KW-0762">Sugar transport</keyword>
<keyword evidence="8" id="KW-0333">Golgi apparatus</keyword>
<dbReference type="eggNOG" id="KOG1441">
    <property type="taxonomic scope" value="Eukaryota"/>
</dbReference>
<organism evidence="10 11">
    <name type="scientific">Aspergillus terreus (strain NIH 2624 / FGSC A1156)</name>
    <dbReference type="NCBI Taxonomy" id="341663"/>
    <lineage>
        <taxon>Eukaryota</taxon>
        <taxon>Fungi</taxon>
        <taxon>Dikarya</taxon>
        <taxon>Ascomycota</taxon>
        <taxon>Pezizomycotina</taxon>
        <taxon>Eurotiomycetes</taxon>
        <taxon>Eurotiomycetidae</taxon>
        <taxon>Eurotiales</taxon>
        <taxon>Aspergillaceae</taxon>
        <taxon>Aspergillus</taxon>
        <taxon>Aspergillus subgen. Circumdati</taxon>
    </lineage>
</organism>
<keyword evidence="4 8" id="KW-0812">Transmembrane</keyword>
<dbReference type="VEuPathDB" id="FungiDB:ATEG_01732"/>
<evidence type="ECO:0000256" key="2">
    <source>
        <dbReference type="ARBA" id="ARBA00010425"/>
    </source>
</evidence>
<evidence type="ECO:0000256" key="6">
    <source>
        <dbReference type="ARBA" id="ARBA00022989"/>
    </source>
</evidence>
<evidence type="ECO:0000256" key="1">
    <source>
        <dbReference type="ARBA" id="ARBA00003420"/>
    </source>
</evidence>
<evidence type="ECO:0000256" key="9">
    <source>
        <dbReference type="SAM" id="MobiDB-lite"/>
    </source>
</evidence>
<name>Q0CX52_ASPTN</name>
<dbReference type="AlphaFoldDB" id="Q0CX52"/>
<keyword evidence="6 8" id="KW-1133">Transmembrane helix</keyword>
<keyword evidence="7 8" id="KW-0472">Membrane</keyword>
<feature type="transmembrane region" description="Helical" evidence="8">
    <location>
        <begin position="237"/>
        <end position="259"/>
    </location>
</feature>
<dbReference type="OrthoDB" id="5547497at2759"/>
<dbReference type="InterPro" id="IPR050186">
    <property type="entry name" value="TPT_transporter"/>
</dbReference>
<protein>
    <recommendedName>
        <fullName evidence="8">GDP-mannose transporter</fullName>
        <shortName evidence="8">GMT</shortName>
    </recommendedName>
</protein>
<evidence type="ECO:0000256" key="8">
    <source>
        <dbReference type="RuleBase" id="RU367097"/>
    </source>
</evidence>
<dbReference type="GO" id="GO:0030659">
    <property type="term" value="C:cytoplasmic vesicle membrane"/>
    <property type="evidence" value="ECO:0007669"/>
    <property type="project" value="UniProtKB-SubCell"/>
</dbReference>
<dbReference type="RefSeq" id="XP_001209097.1">
    <property type="nucleotide sequence ID" value="XM_001209097.1"/>
</dbReference>
<evidence type="ECO:0000256" key="7">
    <source>
        <dbReference type="ARBA" id="ARBA00023136"/>
    </source>
</evidence>
<gene>
    <name evidence="10" type="ORF">ATEG_01732</name>
</gene>
<dbReference type="GeneID" id="4315776"/>
<dbReference type="Proteomes" id="UP000007963">
    <property type="component" value="Unassembled WGS sequence"/>
</dbReference>
<feature type="transmembrane region" description="Helical" evidence="8">
    <location>
        <begin position="295"/>
        <end position="313"/>
    </location>
</feature>
<feature type="transmembrane region" description="Helical" evidence="8">
    <location>
        <begin position="201"/>
        <end position="225"/>
    </location>
</feature>
<evidence type="ECO:0000256" key="3">
    <source>
        <dbReference type="ARBA" id="ARBA00011182"/>
    </source>
</evidence>
<sequence length="317" mass="34173">MIDKTANLRDESAETRHLLNHTAESDPRECDIQSEFHDLEKQDDAQAGGSRFLIWTGVNIASTVAIVFLNKSIFSNPSFGNCQVTFAAYHFLITAGTLWAASRSSCGLFVPKEATLPQMLPLSAAMCIQVVLQNLGLAHSSVMFHQLSRLLLTPVVAGLNYILYGSKIPRSAFLPLALLCTGVGVVSYYDSLPKDDGKATTSFWGVLFAFAGVGASSIYVVWIGHYHRKLDMSSMQLLLNQAPSGILASIVNLSGFFIIDTAGAVSSTVVAQLKSCVIVGLGWASSGHVVMGESIFGIFMALLGMSSYMHIVLKDHM</sequence>
<accession>Q0CX52</accession>
<evidence type="ECO:0000313" key="11">
    <source>
        <dbReference type="Proteomes" id="UP000007963"/>
    </source>
</evidence>
<feature type="transmembrane region" description="Helical" evidence="8">
    <location>
        <begin position="86"/>
        <end position="102"/>
    </location>
</feature>